<reference evidence="3 4" key="1">
    <citation type="submission" date="2016-12" db="EMBL/GenBank/DDBJ databases">
        <title>The whole genome sequencing and assembly of Bacillus cohnii DSM 6307T strain.</title>
        <authorList>
            <person name="Lee Y.-J."/>
            <person name="Yi H."/>
            <person name="Bahn Y.-S."/>
            <person name="Kim J.F."/>
            <person name="Lee D.-W."/>
        </authorList>
    </citation>
    <scope>NUCLEOTIDE SEQUENCE [LARGE SCALE GENOMIC DNA]</scope>
    <source>
        <strain evidence="3 4">DSM 6307</strain>
    </source>
</reference>
<dbReference type="EMBL" id="CP018866">
    <property type="protein sequence ID" value="AST91526.1"/>
    <property type="molecule type" value="Genomic_DNA"/>
</dbReference>
<dbReference type="InterPro" id="IPR025646">
    <property type="entry name" value="DUF4350"/>
</dbReference>
<evidence type="ECO:0000259" key="2">
    <source>
        <dbReference type="Pfam" id="PF14258"/>
    </source>
</evidence>
<evidence type="ECO:0000313" key="4">
    <source>
        <dbReference type="Proteomes" id="UP000215224"/>
    </source>
</evidence>
<dbReference type="AlphaFoldDB" id="A0A223KQ36"/>
<dbReference type="RefSeq" id="WP_066415805.1">
    <property type="nucleotide sequence ID" value="NZ_CP018866.1"/>
</dbReference>
<gene>
    <name evidence="3" type="ORF">BC6307_09650</name>
</gene>
<evidence type="ECO:0000256" key="1">
    <source>
        <dbReference type="SAM" id="Phobius"/>
    </source>
</evidence>
<accession>A0A223KQ36</accession>
<protein>
    <recommendedName>
        <fullName evidence="2">DUF4350 domain-containing protein</fullName>
    </recommendedName>
</protein>
<keyword evidence="1" id="KW-0812">Transmembrane</keyword>
<keyword evidence="4" id="KW-1185">Reference proteome</keyword>
<evidence type="ECO:0000313" key="3">
    <source>
        <dbReference type="EMBL" id="AST91526.1"/>
    </source>
</evidence>
<feature type="transmembrane region" description="Helical" evidence="1">
    <location>
        <begin position="236"/>
        <end position="256"/>
    </location>
</feature>
<name>A0A223KQ36_9BACI</name>
<sequence>MQLLNSQKKTWFILSLFLVLLLIAAYISFTPEEKQLVPFMSDSPSPTGVKAFYTYLGGEYKSVQRWNYSPDLLPDSSNNVLFLIGVGSLGNSDELMYYEQFLKNGNTIILLKDNPANLFSLQVKSSDTSSNIVNTLSDYKERTYSAEITSPYRLVLNEERDELLLQDEYGVVALKRQYGNGSLIVVNSSSWVTNRTILQQDHIPILVTLLKELEEPNAIYFNDYVHYPNTSYWEVYPTWFILLLLHSIIIVFLWLLHKGKRFGTIITPREEMVRFSDESIRALSAWYIRGNKYVESLQYQASYVRAIMQEKWGIATYKEWEDVQQRIEEKCSKISNKELASLLNQLPKVLQSKSLTKKEYLTWSKKIDQLRKEVEE</sequence>
<dbReference type="KEGG" id="bcoh:BC6307_09650"/>
<organism evidence="3 4">
    <name type="scientific">Sutcliffiella cohnii</name>
    <dbReference type="NCBI Taxonomy" id="33932"/>
    <lineage>
        <taxon>Bacteria</taxon>
        <taxon>Bacillati</taxon>
        <taxon>Bacillota</taxon>
        <taxon>Bacilli</taxon>
        <taxon>Bacillales</taxon>
        <taxon>Bacillaceae</taxon>
        <taxon>Sutcliffiella</taxon>
    </lineage>
</organism>
<keyword evidence="1" id="KW-0472">Membrane</keyword>
<dbReference type="STRING" id="1314751.GCA_001591425_02170"/>
<feature type="transmembrane region" description="Helical" evidence="1">
    <location>
        <begin position="12"/>
        <end position="29"/>
    </location>
</feature>
<dbReference type="Proteomes" id="UP000215224">
    <property type="component" value="Chromosome"/>
</dbReference>
<dbReference type="Pfam" id="PF14258">
    <property type="entry name" value="DUF4350"/>
    <property type="match status" value="1"/>
</dbReference>
<proteinExistence type="predicted"/>
<feature type="domain" description="DUF4350" evidence="2">
    <location>
        <begin position="41"/>
        <end position="210"/>
    </location>
</feature>
<keyword evidence="1" id="KW-1133">Transmembrane helix</keyword>